<evidence type="ECO:0000256" key="8">
    <source>
        <dbReference type="ARBA" id="ARBA00023157"/>
    </source>
</evidence>
<dbReference type="Pfam" id="PF07884">
    <property type="entry name" value="VKOR"/>
    <property type="match status" value="1"/>
</dbReference>
<dbReference type="Proteomes" id="UP001600109">
    <property type="component" value="Unassembled WGS sequence"/>
</dbReference>
<feature type="transmembrane region" description="Helical" evidence="10">
    <location>
        <begin position="153"/>
        <end position="170"/>
    </location>
</feature>
<evidence type="ECO:0000313" key="13">
    <source>
        <dbReference type="Proteomes" id="UP001600109"/>
    </source>
</evidence>
<dbReference type="Gene3D" id="1.20.1440.130">
    <property type="entry name" value="VKOR domain"/>
    <property type="match status" value="1"/>
</dbReference>
<keyword evidence="3 10" id="KW-0812">Transmembrane</keyword>
<keyword evidence="7 10" id="KW-0472">Membrane</keyword>
<proteinExistence type="inferred from homology"/>
<evidence type="ECO:0000313" key="12">
    <source>
        <dbReference type="EMBL" id="MFE3867526.1"/>
    </source>
</evidence>
<keyword evidence="4" id="KW-0874">Quinone</keyword>
<organism evidence="12 13">
    <name type="scientific">Flavobacterium xylosi</name>
    <dbReference type="NCBI Taxonomy" id="3230415"/>
    <lineage>
        <taxon>Bacteria</taxon>
        <taxon>Pseudomonadati</taxon>
        <taxon>Bacteroidota</taxon>
        <taxon>Flavobacteriia</taxon>
        <taxon>Flavobacteriales</taxon>
        <taxon>Flavobacteriaceae</taxon>
        <taxon>Flavobacterium</taxon>
    </lineage>
</organism>
<feature type="transmembrane region" description="Helical" evidence="10">
    <location>
        <begin position="261"/>
        <end position="282"/>
    </location>
</feature>
<dbReference type="SMART" id="SM00756">
    <property type="entry name" value="VKc"/>
    <property type="match status" value="1"/>
</dbReference>
<evidence type="ECO:0000256" key="1">
    <source>
        <dbReference type="ARBA" id="ARBA00004141"/>
    </source>
</evidence>
<keyword evidence="13" id="KW-1185">Reference proteome</keyword>
<dbReference type="SUPFAM" id="SSF52833">
    <property type="entry name" value="Thioredoxin-like"/>
    <property type="match status" value="1"/>
</dbReference>
<feature type="domain" description="Vitamin K epoxide reductase" evidence="11">
    <location>
        <begin position="148"/>
        <end position="280"/>
    </location>
</feature>
<evidence type="ECO:0000256" key="5">
    <source>
        <dbReference type="ARBA" id="ARBA00022989"/>
    </source>
</evidence>
<accession>A0ABW6HU47</accession>
<protein>
    <submittedName>
        <fullName evidence="12">Vitamin K epoxide reductase family protein</fullName>
    </submittedName>
</protein>
<reference evidence="12 13" key="1">
    <citation type="submission" date="2024-06" db="EMBL/GenBank/DDBJ databases">
        <title>Flavobacterium spp. isolated from glacier.</title>
        <authorList>
            <person name="Han D."/>
        </authorList>
    </citation>
    <scope>NUCLEOTIDE SEQUENCE [LARGE SCALE GENOMIC DNA]</scope>
    <source>
        <strain evidence="12 13">LS2P90</strain>
    </source>
</reference>
<comment type="subcellular location">
    <subcellularLocation>
        <location evidence="1">Membrane</location>
        <topology evidence="1">Multi-pass membrane protein</topology>
    </subcellularLocation>
</comment>
<feature type="transmembrane region" description="Helical" evidence="10">
    <location>
        <begin position="207"/>
        <end position="227"/>
    </location>
</feature>
<dbReference type="InterPro" id="IPR036249">
    <property type="entry name" value="Thioredoxin-like_sf"/>
</dbReference>
<evidence type="ECO:0000256" key="6">
    <source>
        <dbReference type="ARBA" id="ARBA00023002"/>
    </source>
</evidence>
<evidence type="ECO:0000256" key="4">
    <source>
        <dbReference type="ARBA" id="ARBA00022719"/>
    </source>
</evidence>
<dbReference type="InterPro" id="IPR038354">
    <property type="entry name" value="VKOR_sf"/>
</dbReference>
<comment type="caution">
    <text evidence="12">The sequence shown here is derived from an EMBL/GenBank/DDBJ whole genome shotgun (WGS) entry which is preliminary data.</text>
</comment>
<feature type="transmembrane region" description="Helical" evidence="10">
    <location>
        <begin position="294"/>
        <end position="315"/>
    </location>
</feature>
<feature type="transmembrane region" description="Helical" evidence="10">
    <location>
        <begin position="233"/>
        <end position="252"/>
    </location>
</feature>
<evidence type="ECO:0000256" key="10">
    <source>
        <dbReference type="SAM" id="Phobius"/>
    </source>
</evidence>
<dbReference type="InterPro" id="IPR012932">
    <property type="entry name" value="VKOR"/>
</dbReference>
<dbReference type="CDD" id="cd12921">
    <property type="entry name" value="VKOR_4"/>
    <property type="match status" value="1"/>
</dbReference>
<evidence type="ECO:0000259" key="11">
    <source>
        <dbReference type="SMART" id="SM00756"/>
    </source>
</evidence>
<sequence length="522" mass="60027">MIDLVQKYLDSNSFSSHKIAFKDLFESHPNYPSIFAITDTLELLSIENVAIKVPKEQLIELPNSFLAIFNQRLVLVSKTSTLITIVTEKGDKQDLSFDKFILNWNGIIIAIEPNKNIVNERLQINSKWFLYCLPVFALVTLSTISIRYALNDFLLLLTSIIGLVFSVFIIQEKLGLSNQIVSKFCNINPNTSCDSVIKSDKGEINKWVSFSDLPILFFGVNLVSIVLQPTSSSVIIGFLSLLSLPVIIYSIWIQKWQLKKWCILCLVISFIIMIQSMIWVFIGQSLLTITYPKLFSYGFSIILITSFWLVIKPILENKIKAEKSINELKKFKRNYDVFNFLLKEIPVVKGFDLLEGLKFGNRNSEVSLTLILSPSCGHCHKAFQDAFELVSKFPQKVFLNVLFNINPENNNNPYKVVVESLLAINNSNLGKMEEAISDWHIKKMGLDAWKEKWAVDTIDMKVNNQMYQQYTWCLENEFNYTPVKIVNDKLFPNEYEISELKYFLNDFSEEKEALENNNLVQA</sequence>
<evidence type="ECO:0000256" key="2">
    <source>
        <dbReference type="ARBA" id="ARBA00006214"/>
    </source>
</evidence>
<dbReference type="Gene3D" id="3.40.30.10">
    <property type="entry name" value="Glutaredoxin"/>
    <property type="match status" value="1"/>
</dbReference>
<keyword evidence="5 10" id="KW-1133">Transmembrane helix</keyword>
<comment type="similarity">
    <text evidence="2">Belongs to the VKOR family.</text>
</comment>
<dbReference type="EMBL" id="JBHZPZ010000005">
    <property type="protein sequence ID" value="MFE3867526.1"/>
    <property type="molecule type" value="Genomic_DNA"/>
</dbReference>
<evidence type="ECO:0000256" key="9">
    <source>
        <dbReference type="ARBA" id="ARBA00023284"/>
    </source>
</evidence>
<evidence type="ECO:0000256" key="7">
    <source>
        <dbReference type="ARBA" id="ARBA00023136"/>
    </source>
</evidence>
<keyword evidence="6" id="KW-0560">Oxidoreductase</keyword>
<name>A0ABW6HU47_9FLAO</name>
<gene>
    <name evidence="12" type="ORF">ACFX5E_05490</name>
</gene>
<feature type="transmembrane region" description="Helical" evidence="10">
    <location>
        <begin position="128"/>
        <end position="147"/>
    </location>
</feature>
<dbReference type="RefSeq" id="WP_379854181.1">
    <property type="nucleotide sequence ID" value="NZ_JBHZPZ010000005.1"/>
</dbReference>
<keyword evidence="8" id="KW-1015">Disulfide bond</keyword>
<keyword evidence="9" id="KW-0676">Redox-active center</keyword>
<evidence type="ECO:0000256" key="3">
    <source>
        <dbReference type="ARBA" id="ARBA00022692"/>
    </source>
</evidence>